<evidence type="ECO:0000313" key="2">
    <source>
        <dbReference type="Proteomes" id="UP000011134"/>
    </source>
</evidence>
<dbReference type="PATRIC" id="fig|1056511.3.peg.3470"/>
<organism evidence="1 2">
    <name type="scientific">Photobacterium marinum</name>
    <dbReference type="NCBI Taxonomy" id="1056511"/>
    <lineage>
        <taxon>Bacteria</taxon>
        <taxon>Pseudomonadati</taxon>
        <taxon>Pseudomonadota</taxon>
        <taxon>Gammaproteobacteria</taxon>
        <taxon>Vibrionales</taxon>
        <taxon>Vibrionaceae</taxon>
        <taxon>Photobacterium</taxon>
    </lineage>
</organism>
<dbReference type="EMBL" id="AMZO01000025">
    <property type="protein sequence ID" value="ELR64582.1"/>
    <property type="molecule type" value="Genomic_DNA"/>
</dbReference>
<evidence type="ECO:0000313" key="1">
    <source>
        <dbReference type="EMBL" id="ELR64582.1"/>
    </source>
</evidence>
<accession>L8JAW6</accession>
<protein>
    <submittedName>
        <fullName evidence="1">Uncharacterized protein</fullName>
    </submittedName>
</protein>
<gene>
    <name evidence="1" type="ORF">C942_02395</name>
</gene>
<dbReference type="Proteomes" id="UP000011134">
    <property type="component" value="Unassembled WGS sequence"/>
</dbReference>
<dbReference type="AlphaFoldDB" id="L8JAW6"/>
<proteinExistence type="predicted"/>
<name>L8JAW6_9GAMM</name>
<reference evidence="1 2" key="1">
    <citation type="submission" date="2012-12" db="EMBL/GenBank/DDBJ databases">
        <title>Genome Assembly of Photobacterium sp. AK15.</title>
        <authorList>
            <person name="Khatri I."/>
            <person name="Vaidya B."/>
            <person name="Srinivas T.N.R."/>
            <person name="Subramanian S."/>
            <person name="Pinnaka A."/>
        </authorList>
    </citation>
    <scope>NUCLEOTIDE SEQUENCE [LARGE SCALE GENOMIC DNA]</scope>
    <source>
        <strain evidence="1 2">AK15</strain>
    </source>
</reference>
<keyword evidence="2" id="KW-1185">Reference proteome</keyword>
<comment type="caution">
    <text evidence="1">The sequence shown here is derived from an EMBL/GenBank/DDBJ whole genome shotgun (WGS) entry which is preliminary data.</text>
</comment>
<sequence length="39" mass="4868">MEFETKRFKIDFEFDDAKRWAITPGNMLEMREKLRPQFD</sequence>